<evidence type="ECO:0000313" key="5">
    <source>
        <dbReference type="Proteomes" id="UP001501521"/>
    </source>
</evidence>
<feature type="signal peptide" evidence="3">
    <location>
        <begin position="1"/>
        <end position="28"/>
    </location>
</feature>
<feature type="transmembrane region" description="Helical" evidence="2">
    <location>
        <begin position="325"/>
        <end position="346"/>
    </location>
</feature>
<feature type="compositionally biased region" description="Low complexity" evidence="1">
    <location>
        <begin position="254"/>
        <end position="275"/>
    </location>
</feature>
<organism evidence="4 5">
    <name type="scientific">Tessaracoccus lubricantis</name>
    <dbReference type="NCBI Taxonomy" id="545543"/>
    <lineage>
        <taxon>Bacteria</taxon>
        <taxon>Bacillati</taxon>
        <taxon>Actinomycetota</taxon>
        <taxon>Actinomycetes</taxon>
        <taxon>Propionibacteriales</taxon>
        <taxon>Propionibacteriaceae</taxon>
        <taxon>Tessaracoccus</taxon>
    </lineage>
</organism>
<evidence type="ECO:0000256" key="3">
    <source>
        <dbReference type="SAM" id="SignalP"/>
    </source>
</evidence>
<comment type="caution">
    <text evidence="4">The sequence shown here is derived from an EMBL/GenBank/DDBJ whole genome shotgun (WGS) entry which is preliminary data.</text>
</comment>
<feature type="compositionally biased region" description="Low complexity" evidence="1">
    <location>
        <begin position="195"/>
        <end position="242"/>
    </location>
</feature>
<keyword evidence="2" id="KW-0812">Transmembrane</keyword>
<keyword evidence="2" id="KW-1133">Transmembrane helix</keyword>
<feature type="compositionally biased region" description="Pro residues" evidence="1">
    <location>
        <begin position="180"/>
        <end position="194"/>
    </location>
</feature>
<proteinExistence type="predicted"/>
<keyword evidence="2" id="KW-0472">Membrane</keyword>
<evidence type="ECO:0000313" key="4">
    <source>
        <dbReference type="EMBL" id="GAA4892634.1"/>
    </source>
</evidence>
<dbReference type="RefSeq" id="WP_345579108.1">
    <property type="nucleotide sequence ID" value="NZ_BAABLV010000012.1"/>
</dbReference>
<sequence length="351" mass="34792">MSARPAALLAAVFLALAGAWVGSPSASAAVTDGHCTTDTGVTLVVDYQELGGGRVIKCVEDVPEGTSGLRLLRLAGMTSEGTIHDGPGFVCRINGRPGLNEPIPVDGSPDYRERCVDTPPKTAFWSYWHAPNGGRWSFSQLGAGNREVIIGGYEGWSFSLNNTENSNPAPGVAPSHPVVTPEPTPSAPAAPPTPSTAAPAPSTSAAAKPSASAPTTPRTTTAAPAASSAPSSRTTSAAPSASAKDRATRATAKPSRSLSPSSSPTPSSAPESALPSPSPSASPSPSTAQAASPTPTPGQAPGESSAPDGAPAVTATIADDGGVPIGTIGGAGAVGALGLGGAIMWWRRRGL</sequence>
<reference evidence="5" key="1">
    <citation type="journal article" date="2019" name="Int. J. Syst. Evol. Microbiol.">
        <title>The Global Catalogue of Microorganisms (GCM) 10K type strain sequencing project: providing services to taxonomists for standard genome sequencing and annotation.</title>
        <authorList>
            <consortium name="The Broad Institute Genomics Platform"/>
            <consortium name="The Broad Institute Genome Sequencing Center for Infectious Disease"/>
            <person name="Wu L."/>
            <person name="Ma J."/>
        </authorList>
    </citation>
    <scope>NUCLEOTIDE SEQUENCE [LARGE SCALE GENOMIC DNA]</scope>
    <source>
        <strain evidence="5">JCM 19125</strain>
    </source>
</reference>
<gene>
    <name evidence="4" type="ORF">GCM10025789_07160</name>
</gene>
<dbReference type="Proteomes" id="UP001501521">
    <property type="component" value="Unassembled WGS sequence"/>
</dbReference>
<dbReference type="PRINTS" id="PR01217">
    <property type="entry name" value="PRICHEXTENSN"/>
</dbReference>
<keyword evidence="3" id="KW-0732">Signal</keyword>
<accession>A0ABP9F3H5</accession>
<evidence type="ECO:0000256" key="1">
    <source>
        <dbReference type="SAM" id="MobiDB-lite"/>
    </source>
</evidence>
<name>A0ABP9F3H5_9ACTN</name>
<evidence type="ECO:0000256" key="2">
    <source>
        <dbReference type="SAM" id="Phobius"/>
    </source>
</evidence>
<protein>
    <submittedName>
        <fullName evidence="4">Uncharacterized protein</fullName>
    </submittedName>
</protein>
<feature type="chain" id="PRO_5045905283" evidence="3">
    <location>
        <begin position="29"/>
        <end position="351"/>
    </location>
</feature>
<feature type="compositionally biased region" description="Low complexity" evidence="1">
    <location>
        <begin position="283"/>
        <end position="301"/>
    </location>
</feature>
<feature type="region of interest" description="Disordered" evidence="1">
    <location>
        <begin position="167"/>
        <end position="324"/>
    </location>
</feature>
<keyword evidence="5" id="KW-1185">Reference proteome</keyword>
<dbReference type="EMBL" id="BAABLV010000012">
    <property type="protein sequence ID" value="GAA4892634.1"/>
    <property type="molecule type" value="Genomic_DNA"/>
</dbReference>